<reference evidence="3 4" key="1">
    <citation type="journal article" date="2013" name="Genome Announc.">
        <title>Genome sequences for three denitrifying bacterial strains isolated from a uranium- and nitrate-contaminated subsurface environment.</title>
        <authorList>
            <person name="Venkatramanan R."/>
            <person name="Prakash O."/>
            <person name="Woyke T."/>
            <person name="Chain P."/>
            <person name="Goodwin L.A."/>
            <person name="Watson D."/>
            <person name="Brooks S."/>
            <person name="Kostka J.E."/>
            <person name="Green S.J."/>
        </authorList>
    </citation>
    <scope>NUCLEOTIDE SEQUENCE [LARGE SCALE GENOMIC DNA]</scope>
    <source>
        <strain evidence="3 4">1NES1</strain>
    </source>
</reference>
<dbReference type="AlphaFoldDB" id="N0B581"/>
<dbReference type="OrthoDB" id="238413at2"/>
<dbReference type="Proteomes" id="UP000005952">
    <property type="component" value="Chromosome"/>
</dbReference>
<dbReference type="RefSeq" id="WP_015598703.1">
    <property type="nucleotide sequence ID" value="NC_021172.1"/>
</dbReference>
<proteinExistence type="predicted"/>
<gene>
    <name evidence="3" type="ORF">HYPDE_35063</name>
</gene>
<evidence type="ECO:0000313" key="3">
    <source>
        <dbReference type="EMBL" id="AGK58684.1"/>
    </source>
</evidence>
<evidence type="ECO:0000256" key="2">
    <source>
        <dbReference type="SAM" id="MobiDB-lite"/>
    </source>
</evidence>
<dbReference type="STRING" id="670307.HYPDE_35063"/>
<protein>
    <submittedName>
        <fullName evidence="3">Uncharacterized protein</fullName>
    </submittedName>
</protein>
<sequence length="464" mass="51525">MSKLVWVNYKISDAEERETRRKIALIRSMLERCARLQQELAKLEPVAGENWSEMLNRYRKLVDANKWNDFVDDYNRLYDELPEVERRLEKELTEAKSKRLRLELTAATLLASAATTSERMELEAISKRADGLYAGKFQEAQAKIEQIIRQRIKTPLDVADPALTNDQIALARDLLAASPTGSSTVLTKGGLGEPGQAPYGADAMDAATPPGRIIQLSEKLSRLDSDLVSVSDLVARLQELPAKSLTERDLLIDSIELEAQDRLNMAKRKREIDAVIDNGLAWLTPFQSLSAETLRERLTVAASGGDLAAARSASDDARAWAEAEGKRRDGERIRSVLLSELQELGYEVNLQGSAWDEGSRITIQKPSEPNYDVQLSAAPGGAIQSKVRAYDHLGRSSGVNRRDVEVEQGWCDELARVNKLLAQRGLIAEIVHQEGPGSSEQKPLPARTERDVHSTTARPIERKA</sequence>
<evidence type="ECO:0000313" key="4">
    <source>
        <dbReference type="Proteomes" id="UP000005952"/>
    </source>
</evidence>
<dbReference type="EMBL" id="CP005587">
    <property type="protein sequence ID" value="AGK58684.1"/>
    <property type="molecule type" value="Genomic_DNA"/>
</dbReference>
<evidence type="ECO:0000256" key="1">
    <source>
        <dbReference type="SAM" id="Coils"/>
    </source>
</evidence>
<dbReference type="KEGG" id="hdt:HYPDE_35063"/>
<dbReference type="HOGENOM" id="CLU_616581_0_0_5"/>
<feature type="compositionally biased region" description="Basic and acidic residues" evidence="2">
    <location>
        <begin position="447"/>
        <end position="464"/>
    </location>
</feature>
<keyword evidence="4" id="KW-1185">Reference proteome</keyword>
<organism evidence="3 4">
    <name type="scientific">Hyphomicrobium denitrificans 1NES1</name>
    <dbReference type="NCBI Taxonomy" id="670307"/>
    <lineage>
        <taxon>Bacteria</taxon>
        <taxon>Pseudomonadati</taxon>
        <taxon>Pseudomonadota</taxon>
        <taxon>Alphaproteobacteria</taxon>
        <taxon>Hyphomicrobiales</taxon>
        <taxon>Hyphomicrobiaceae</taxon>
        <taxon>Hyphomicrobium</taxon>
    </lineage>
</organism>
<accession>N0B581</accession>
<keyword evidence="1" id="KW-0175">Coiled coil</keyword>
<name>N0B581_9HYPH</name>
<feature type="coiled-coil region" evidence="1">
    <location>
        <begin position="74"/>
        <end position="105"/>
    </location>
</feature>
<feature type="region of interest" description="Disordered" evidence="2">
    <location>
        <begin position="432"/>
        <end position="464"/>
    </location>
</feature>